<evidence type="ECO:0000256" key="1">
    <source>
        <dbReference type="SAM" id="MobiDB-lite"/>
    </source>
</evidence>
<evidence type="ECO:0000313" key="3">
    <source>
        <dbReference type="Proteomes" id="UP000287651"/>
    </source>
</evidence>
<reference evidence="2 3" key="1">
    <citation type="journal article" date="2014" name="Agronomy (Basel)">
        <title>A Draft Genome Sequence for Ensete ventricosum, the Drought-Tolerant Tree Against Hunger.</title>
        <authorList>
            <person name="Harrison J."/>
            <person name="Moore K.A."/>
            <person name="Paszkiewicz K."/>
            <person name="Jones T."/>
            <person name="Grant M."/>
            <person name="Ambacheew D."/>
            <person name="Muzemil S."/>
            <person name="Studholme D.J."/>
        </authorList>
    </citation>
    <scope>NUCLEOTIDE SEQUENCE [LARGE SCALE GENOMIC DNA]</scope>
</reference>
<dbReference type="EMBL" id="AMZH03002933">
    <property type="protein sequence ID" value="RRT73929.1"/>
    <property type="molecule type" value="Genomic_DNA"/>
</dbReference>
<organism evidence="2 3">
    <name type="scientific">Ensete ventricosum</name>
    <name type="common">Abyssinian banana</name>
    <name type="synonym">Musa ensete</name>
    <dbReference type="NCBI Taxonomy" id="4639"/>
    <lineage>
        <taxon>Eukaryota</taxon>
        <taxon>Viridiplantae</taxon>
        <taxon>Streptophyta</taxon>
        <taxon>Embryophyta</taxon>
        <taxon>Tracheophyta</taxon>
        <taxon>Spermatophyta</taxon>
        <taxon>Magnoliopsida</taxon>
        <taxon>Liliopsida</taxon>
        <taxon>Zingiberales</taxon>
        <taxon>Musaceae</taxon>
        <taxon>Ensete</taxon>
    </lineage>
</organism>
<dbReference type="AlphaFoldDB" id="A0A427ACH0"/>
<protein>
    <submittedName>
        <fullName evidence="2">Uncharacterized protein</fullName>
    </submittedName>
</protein>
<comment type="caution">
    <text evidence="2">The sequence shown here is derived from an EMBL/GenBank/DDBJ whole genome shotgun (WGS) entry which is preliminary data.</text>
</comment>
<proteinExistence type="predicted"/>
<accession>A0A427ACH0</accession>
<evidence type="ECO:0000313" key="2">
    <source>
        <dbReference type="EMBL" id="RRT73929.1"/>
    </source>
</evidence>
<gene>
    <name evidence="2" type="ORF">B296_00032898</name>
</gene>
<feature type="region of interest" description="Disordered" evidence="1">
    <location>
        <begin position="48"/>
        <end position="94"/>
    </location>
</feature>
<dbReference type="Proteomes" id="UP000287651">
    <property type="component" value="Unassembled WGS sequence"/>
</dbReference>
<sequence>MKISSLPLERWAHLLYRPTVTLAGGFGSTVVLLLKSTFLMIGGLSGPTTGPASATRKVVDSGNPSVGDHQEDSSTALPSSPGIAGGHLASPDAVKTPGGRVRFIAEEAALGAQWGDRAALSRGDMERLSFVGQVRVTPGPPGLFSSSLLAS</sequence>
<name>A0A427ACH0_ENSVE</name>